<gene>
    <name evidence="3" type="ORF">MM415A00869_0028</name>
    <name evidence="2" type="ORF">MM415B00170_0021</name>
    <name evidence="1" type="ORF">TM448A01387_0018</name>
</gene>
<evidence type="ECO:0000313" key="3">
    <source>
        <dbReference type="EMBL" id="QJA79530.1"/>
    </source>
</evidence>
<sequence length="201" mass="23777">MRELGILFKADMIRAIQEGRKTQMRRIILPQPSLGFEVPRIIDNAYWELGHWDYCSAETRNIWQPTGRFKVRYPVGDILYVKKADATLWLRVIEVKEPHRIQNITADDIEAEGIDISIDGRRTANHFRADCWRIWATLWDSINAKPKSVYEPIGFDGKEIITHYVSYPWQDIQETREHRGKPWIVCGNPFVFLYVFERIEK</sequence>
<name>A0A6H1ZNL8_9ZZZZ</name>
<evidence type="ECO:0008006" key="4">
    <source>
        <dbReference type="Google" id="ProtNLM"/>
    </source>
</evidence>
<protein>
    <recommendedName>
        <fullName evidence="4">ASCH domain-containing protein</fullName>
    </recommendedName>
</protein>
<dbReference type="AlphaFoldDB" id="A0A6H1ZNL8"/>
<accession>A0A6H1ZNL8</accession>
<dbReference type="EMBL" id="MT142384">
    <property type="protein sequence ID" value="QJA79530.1"/>
    <property type="molecule type" value="Genomic_DNA"/>
</dbReference>
<dbReference type="EMBL" id="MT141575">
    <property type="protein sequence ID" value="QJA67712.1"/>
    <property type="molecule type" value="Genomic_DNA"/>
</dbReference>
<evidence type="ECO:0000313" key="1">
    <source>
        <dbReference type="EMBL" id="QJA49516.1"/>
    </source>
</evidence>
<reference evidence="1" key="1">
    <citation type="submission" date="2020-03" db="EMBL/GenBank/DDBJ databases">
        <title>The deep terrestrial virosphere.</title>
        <authorList>
            <person name="Holmfeldt K."/>
            <person name="Nilsson E."/>
            <person name="Simone D."/>
            <person name="Lopez-Fernandez M."/>
            <person name="Wu X."/>
            <person name="de Brujin I."/>
            <person name="Lundin D."/>
            <person name="Andersson A."/>
            <person name="Bertilsson S."/>
            <person name="Dopson M."/>
        </authorList>
    </citation>
    <scope>NUCLEOTIDE SEQUENCE</scope>
    <source>
        <strain evidence="3">MM415A00869</strain>
        <strain evidence="2">MM415B00170</strain>
        <strain evidence="1">TM448A01387</strain>
    </source>
</reference>
<proteinExistence type="predicted"/>
<organism evidence="1">
    <name type="scientific">viral metagenome</name>
    <dbReference type="NCBI Taxonomy" id="1070528"/>
    <lineage>
        <taxon>unclassified sequences</taxon>
        <taxon>metagenomes</taxon>
        <taxon>organismal metagenomes</taxon>
    </lineage>
</organism>
<evidence type="ECO:0000313" key="2">
    <source>
        <dbReference type="EMBL" id="QJA67712.1"/>
    </source>
</evidence>
<dbReference type="EMBL" id="MT144140">
    <property type="protein sequence ID" value="QJA49516.1"/>
    <property type="molecule type" value="Genomic_DNA"/>
</dbReference>